<dbReference type="SUPFAM" id="SSF54631">
    <property type="entry name" value="CBS-domain pair"/>
    <property type="match status" value="2"/>
</dbReference>
<dbReference type="InterPro" id="IPR000644">
    <property type="entry name" value="CBS_dom"/>
</dbReference>
<gene>
    <name evidence="4" type="ORF">NIDE3787</name>
</gene>
<evidence type="ECO:0000313" key="5">
    <source>
        <dbReference type="Proteomes" id="UP000001660"/>
    </source>
</evidence>
<sequence length="284" mass="31357">MTTVSGQHVSDYMHRQLEVVPQDTSVVTVATRMRTHSIGSVLIECFDRPHNDCRIAGIVTETDLVAKVLAPGRVPSRTSMADIMSSPLITIAPDRPMVDASHLMQNKNIRHLVVTEGTDVLGIISMRDLVRHFVDADGGPVQALTNVYRPLSVLMKTAIETIGSDETALDAAQRMADKHIGALFVMEADELVGIITEGDLVRKLLAYQLDPQTLRVGALMNSPLLDIDINRTIRDASERMSAKRIRHLAVTEHEKVVGVLSIRDLVKMVAIRDRPDFLKRESTA</sequence>
<dbReference type="InterPro" id="IPR051257">
    <property type="entry name" value="Diverse_CBS-Domain"/>
</dbReference>
<feature type="domain" description="CBS" evidence="3">
    <location>
        <begin position="155"/>
        <end position="211"/>
    </location>
</feature>
<dbReference type="PANTHER" id="PTHR43080:SF2">
    <property type="entry name" value="CBS DOMAIN-CONTAINING PROTEIN"/>
    <property type="match status" value="1"/>
</dbReference>
<dbReference type="KEGG" id="nde:NIDE3787"/>
<dbReference type="eggNOG" id="COG2905">
    <property type="taxonomic scope" value="Bacteria"/>
</dbReference>
<dbReference type="Proteomes" id="UP000001660">
    <property type="component" value="Chromosome"/>
</dbReference>
<feature type="domain" description="CBS" evidence="3">
    <location>
        <begin position="13"/>
        <end position="76"/>
    </location>
</feature>
<protein>
    <recommendedName>
        <fullName evidence="3">CBS domain-containing protein</fullName>
    </recommendedName>
</protein>
<dbReference type="STRING" id="330214.NIDE3787"/>
<keyword evidence="5" id="KW-1185">Reference proteome</keyword>
<dbReference type="Gene3D" id="3.10.580.10">
    <property type="entry name" value="CBS-domain"/>
    <property type="match status" value="2"/>
</dbReference>
<evidence type="ECO:0000259" key="3">
    <source>
        <dbReference type="PROSITE" id="PS51371"/>
    </source>
</evidence>
<dbReference type="PROSITE" id="PS51371">
    <property type="entry name" value="CBS"/>
    <property type="match status" value="4"/>
</dbReference>
<dbReference type="InterPro" id="IPR046342">
    <property type="entry name" value="CBS_dom_sf"/>
</dbReference>
<dbReference type="Pfam" id="PF00571">
    <property type="entry name" value="CBS"/>
    <property type="match status" value="4"/>
</dbReference>
<dbReference type="EMBL" id="FP929003">
    <property type="protein sequence ID" value="CBK43463.1"/>
    <property type="molecule type" value="Genomic_DNA"/>
</dbReference>
<feature type="domain" description="CBS" evidence="3">
    <location>
        <begin position="220"/>
        <end position="277"/>
    </location>
</feature>
<dbReference type="HOGENOM" id="CLU_092291_0_0_0"/>
<dbReference type="OrthoDB" id="9771532at2"/>
<accession>D8PJ89</accession>
<keyword evidence="1 2" id="KW-0129">CBS domain</keyword>
<evidence type="ECO:0000256" key="2">
    <source>
        <dbReference type="PROSITE-ProRule" id="PRU00703"/>
    </source>
</evidence>
<reference evidence="4 5" key="1">
    <citation type="journal article" date="2010" name="Proc. Natl. Acad. Sci. U.S.A.">
        <title>A Nitrospira metagenome illuminates the physiology and evolution of globally important nitrite-oxidizing bacteria.</title>
        <authorList>
            <person name="Lucker S."/>
            <person name="Wagner M."/>
            <person name="Maixner F."/>
            <person name="Pelletier E."/>
            <person name="Koch H."/>
            <person name="Vacherie B."/>
            <person name="Rattei T."/>
            <person name="Sinninghe Damste J."/>
            <person name="Spieck E."/>
            <person name="Le Paslier D."/>
            <person name="Daims H."/>
        </authorList>
    </citation>
    <scope>NUCLEOTIDE SEQUENCE [LARGE SCALE GENOMIC DNA]</scope>
</reference>
<dbReference type="PANTHER" id="PTHR43080">
    <property type="entry name" value="CBS DOMAIN-CONTAINING PROTEIN CBSX3, MITOCHONDRIAL"/>
    <property type="match status" value="1"/>
</dbReference>
<dbReference type="AlphaFoldDB" id="D8PJ89"/>
<evidence type="ECO:0000256" key="1">
    <source>
        <dbReference type="ARBA" id="ARBA00023122"/>
    </source>
</evidence>
<dbReference type="SMART" id="SM00116">
    <property type="entry name" value="CBS"/>
    <property type="match status" value="4"/>
</dbReference>
<name>D8PJ89_9BACT</name>
<feature type="domain" description="CBS" evidence="3">
    <location>
        <begin position="84"/>
        <end position="141"/>
    </location>
</feature>
<organism evidence="4 5">
    <name type="scientific">Nitrospira defluvii</name>
    <dbReference type="NCBI Taxonomy" id="330214"/>
    <lineage>
        <taxon>Bacteria</taxon>
        <taxon>Pseudomonadati</taxon>
        <taxon>Nitrospirota</taxon>
        <taxon>Nitrospiria</taxon>
        <taxon>Nitrospirales</taxon>
        <taxon>Nitrospiraceae</taxon>
        <taxon>Nitrospira</taxon>
    </lineage>
</organism>
<proteinExistence type="predicted"/>
<evidence type="ECO:0000313" key="4">
    <source>
        <dbReference type="EMBL" id="CBK43463.1"/>
    </source>
</evidence>